<dbReference type="Pfam" id="PF02770">
    <property type="entry name" value="Acyl-CoA_dh_M"/>
    <property type="match status" value="1"/>
</dbReference>
<dbReference type="FunFam" id="2.40.110.10:FF:000020">
    <property type="entry name" value="Putative acyl-CoA dehydrogenase YdbM"/>
    <property type="match status" value="1"/>
</dbReference>
<proteinExistence type="predicted"/>
<dbReference type="InterPro" id="IPR013107">
    <property type="entry name" value="Acyl-CoA_DH_C"/>
</dbReference>
<dbReference type="GO" id="GO:0050660">
    <property type="term" value="F:flavin adenine dinucleotide binding"/>
    <property type="evidence" value="ECO:0007669"/>
    <property type="project" value="InterPro"/>
</dbReference>
<evidence type="ECO:0000313" key="6">
    <source>
        <dbReference type="EMBL" id="KGR80198.1"/>
    </source>
</evidence>
<gene>
    <name evidence="6" type="ORF">CD29_02235</name>
</gene>
<dbReference type="PANTHER" id="PTHR43884:SF25">
    <property type="entry name" value="ACYL-COA DEHYDROGENASE YDBM-RELATED"/>
    <property type="match status" value="1"/>
</dbReference>
<dbReference type="GO" id="GO:0003995">
    <property type="term" value="F:acyl-CoA dehydrogenase activity"/>
    <property type="evidence" value="ECO:0007669"/>
    <property type="project" value="TreeGrafter"/>
</dbReference>
<dbReference type="STRING" id="1384049.CD29_02235"/>
<dbReference type="AlphaFoldDB" id="A0A0A3IBK3"/>
<comment type="caution">
    <text evidence="6">The sequence shown here is derived from an EMBL/GenBank/DDBJ whole genome shotgun (WGS) entry which is preliminary data.</text>
</comment>
<dbReference type="CDD" id="cd00567">
    <property type="entry name" value="ACAD"/>
    <property type="match status" value="1"/>
</dbReference>
<dbReference type="eggNOG" id="COG1960">
    <property type="taxonomic scope" value="Bacteria"/>
</dbReference>
<dbReference type="Proteomes" id="UP000030416">
    <property type="component" value="Unassembled WGS sequence"/>
</dbReference>
<dbReference type="InterPro" id="IPR036250">
    <property type="entry name" value="AcylCo_DH-like_C"/>
</dbReference>
<dbReference type="Gene3D" id="1.10.540.10">
    <property type="entry name" value="Acyl-CoA dehydrogenase/oxidase, N-terminal domain"/>
    <property type="match status" value="1"/>
</dbReference>
<protein>
    <submittedName>
        <fullName evidence="6">Acyl-CoA dehydrogenase</fullName>
    </submittedName>
</protein>
<dbReference type="Gene3D" id="2.40.110.10">
    <property type="entry name" value="Butyryl-CoA Dehydrogenase, subunit A, domain 2"/>
    <property type="match status" value="1"/>
</dbReference>
<evidence type="ECO:0000256" key="1">
    <source>
        <dbReference type="ARBA" id="ARBA00022630"/>
    </source>
</evidence>
<dbReference type="SUPFAM" id="SSF47203">
    <property type="entry name" value="Acyl-CoA dehydrogenase C-terminal domain-like"/>
    <property type="match status" value="1"/>
</dbReference>
<dbReference type="InterPro" id="IPR013786">
    <property type="entry name" value="AcylCoA_DH/ox_N"/>
</dbReference>
<reference evidence="6 7" key="1">
    <citation type="submission" date="2014-02" db="EMBL/GenBank/DDBJ databases">
        <title>Draft genome sequence of Lysinibacillus manganicus DSM 26584T.</title>
        <authorList>
            <person name="Zhang F."/>
            <person name="Wang G."/>
            <person name="Zhang L."/>
        </authorList>
    </citation>
    <scope>NUCLEOTIDE SEQUENCE [LARGE SCALE GENOMIC DNA]</scope>
    <source>
        <strain evidence="6 7">DSM 26584</strain>
    </source>
</reference>
<evidence type="ECO:0000313" key="7">
    <source>
        <dbReference type="Proteomes" id="UP000030416"/>
    </source>
</evidence>
<dbReference type="Gene3D" id="1.20.140.10">
    <property type="entry name" value="Butyryl-CoA Dehydrogenase, subunit A, domain 3"/>
    <property type="match status" value="1"/>
</dbReference>
<feature type="domain" description="Acyl-CoA oxidase/dehydrogenase middle" evidence="3">
    <location>
        <begin position="125"/>
        <end position="217"/>
    </location>
</feature>
<dbReference type="PANTHER" id="PTHR43884">
    <property type="entry name" value="ACYL-COA DEHYDROGENASE"/>
    <property type="match status" value="1"/>
</dbReference>
<dbReference type="PIRSF" id="PIRSF016578">
    <property type="entry name" value="HsaA"/>
    <property type="match status" value="1"/>
</dbReference>
<dbReference type="Pfam" id="PF08028">
    <property type="entry name" value="Acyl-CoA_dh_2"/>
    <property type="match status" value="1"/>
</dbReference>
<accession>A0A0A3IBK3</accession>
<dbReference type="EMBL" id="JPVN01000002">
    <property type="protein sequence ID" value="KGR80198.1"/>
    <property type="molecule type" value="Genomic_DNA"/>
</dbReference>
<feature type="domain" description="Acyl-CoA dehydrogenase/oxidase N-terminal" evidence="4">
    <location>
        <begin position="21"/>
        <end position="89"/>
    </location>
</feature>
<dbReference type="InterPro" id="IPR006091">
    <property type="entry name" value="Acyl-CoA_Oxase/DH_mid-dom"/>
</dbReference>
<sequence length="401" mass="44700">MKDLFIKTEQQKLWIDKLSTLEQTFKKNARQIDEDSSFPREHIQALRDIGYTKLTLPKELGGEGFNVYEAIALQETLGSYDGSTALATTWTLLTVGELFENKYWEPAKLESFAKAVKQGAIINRAVSEVATGSPIRGGRPGTQAVREGQKWVINGRKSYTTGSPELDYFLTSAWIEEKEKVGFFLIHKDTPGLSIDETWDVVSMRGTGSHDLVLENVVVDEFDLVELPNYNTGFKLNGWLLLVPATYLGIAQAARDYALRFANTHSPNSIQGTIGSLPNVQSLLGEIELELSTARFSLYGAAQTYVELKRKENDGHELSEDEGTMIVNAVNTAKHVVTNAAINVVDKAMRVVGAKSLQRQNPLQRYYRDVRAGLHNPPMDDLTIKKLAEFALKQDENKGDQ</sequence>
<organism evidence="6 7">
    <name type="scientific">Ureibacillus manganicus DSM 26584</name>
    <dbReference type="NCBI Taxonomy" id="1384049"/>
    <lineage>
        <taxon>Bacteria</taxon>
        <taxon>Bacillati</taxon>
        <taxon>Bacillota</taxon>
        <taxon>Bacilli</taxon>
        <taxon>Bacillales</taxon>
        <taxon>Caryophanaceae</taxon>
        <taxon>Ureibacillus</taxon>
    </lineage>
</organism>
<dbReference type="SUPFAM" id="SSF56645">
    <property type="entry name" value="Acyl-CoA dehydrogenase NM domain-like"/>
    <property type="match status" value="1"/>
</dbReference>
<dbReference type="RefSeq" id="WP_036182373.1">
    <property type="nucleotide sequence ID" value="NZ_AVDA01000002.1"/>
</dbReference>
<dbReference type="InterPro" id="IPR046373">
    <property type="entry name" value="Acyl-CoA_Oxase/DH_mid-dom_sf"/>
</dbReference>
<name>A0A0A3IBK3_9BACL</name>
<keyword evidence="2" id="KW-0560">Oxidoreductase</keyword>
<evidence type="ECO:0000256" key="2">
    <source>
        <dbReference type="ARBA" id="ARBA00023002"/>
    </source>
</evidence>
<evidence type="ECO:0000259" key="3">
    <source>
        <dbReference type="Pfam" id="PF02770"/>
    </source>
</evidence>
<dbReference type="InterPro" id="IPR009100">
    <property type="entry name" value="AcylCoA_DH/oxidase_NM_dom_sf"/>
</dbReference>
<keyword evidence="1" id="KW-0285">Flavoprotein</keyword>
<dbReference type="OrthoDB" id="9785203at2"/>
<dbReference type="InterPro" id="IPR037069">
    <property type="entry name" value="AcylCoA_DH/ox_N_sf"/>
</dbReference>
<evidence type="ECO:0000259" key="5">
    <source>
        <dbReference type="Pfam" id="PF08028"/>
    </source>
</evidence>
<keyword evidence="7" id="KW-1185">Reference proteome</keyword>
<feature type="domain" description="Acyl-CoA dehydrogenase C-terminal" evidence="5">
    <location>
        <begin position="245"/>
        <end position="373"/>
    </location>
</feature>
<evidence type="ECO:0000259" key="4">
    <source>
        <dbReference type="Pfam" id="PF02771"/>
    </source>
</evidence>
<dbReference type="Pfam" id="PF02771">
    <property type="entry name" value="Acyl-CoA_dh_N"/>
    <property type="match status" value="1"/>
</dbReference>